<evidence type="ECO:0000313" key="1">
    <source>
        <dbReference type="EMBL" id="SBS98525.1"/>
    </source>
</evidence>
<gene>
    <name evidence="1" type="ORF">POVCU1_046780</name>
</gene>
<organism evidence="1 2">
    <name type="scientific">Plasmodium ovale curtisi</name>
    <dbReference type="NCBI Taxonomy" id="864141"/>
    <lineage>
        <taxon>Eukaryota</taxon>
        <taxon>Sar</taxon>
        <taxon>Alveolata</taxon>
        <taxon>Apicomplexa</taxon>
        <taxon>Aconoidasida</taxon>
        <taxon>Haemosporida</taxon>
        <taxon>Plasmodiidae</taxon>
        <taxon>Plasmodium</taxon>
        <taxon>Plasmodium (Plasmodium)</taxon>
    </lineage>
</organism>
<evidence type="ECO:0000313" key="2">
    <source>
        <dbReference type="Proteomes" id="UP000078546"/>
    </source>
</evidence>
<feature type="non-terminal residue" evidence="1">
    <location>
        <position position="1"/>
    </location>
</feature>
<dbReference type="EMBL" id="FLQV01000859">
    <property type="protein sequence ID" value="SBS98525.1"/>
    <property type="molecule type" value="Genomic_DNA"/>
</dbReference>
<sequence length="109" mass="12980">EVYIIVIIYPGKNVDTLCSFFNNYIFRESIYNLRKEDSNVLEIYSDRNKLTLLVNNKTKNYYVNINTKQKSEPLQNSLAKIQNCLKLYAKNNYSDYFDYLNVIYFISSD</sequence>
<dbReference type="Proteomes" id="UP000078546">
    <property type="component" value="Unassembled WGS sequence"/>
</dbReference>
<reference evidence="2" key="1">
    <citation type="submission" date="2016-05" db="EMBL/GenBank/DDBJ databases">
        <authorList>
            <person name="Naeem Raeece"/>
        </authorList>
    </citation>
    <scope>NUCLEOTIDE SEQUENCE [LARGE SCALE GENOMIC DNA]</scope>
</reference>
<accession>A0A1A8X1P1</accession>
<dbReference type="AlphaFoldDB" id="A0A1A8X1P1"/>
<protein>
    <submittedName>
        <fullName evidence="1">Uncharacterized protein</fullName>
    </submittedName>
</protein>
<proteinExistence type="predicted"/>
<name>A0A1A8X1P1_PLAOA</name>